<dbReference type="EMBL" id="DYDO01000008">
    <property type="protein sequence ID" value="DBA20180.1"/>
    <property type="molecule type" value="Genomic_DNA"/>
</dbReference>
<sequence>MAPPVLETSFPTTIIAHVYPALLARSVQVLLTHFCISQTYGDICCVATLWHCSASWVGSFSNHRCLLQSPLFLRGLDLDNGHTTVIIYSINYSSK</sequence>
<evidence type="ECO:0000313" key="2">
    <source>
        <dbReference type="Proteomes" id="UP001181693"/>
    </source>
</evidence>
<dbReference type="AlphaFoldDB" id="A0AAV3A572"/>
<protein>
    <submittedName>
        <fullName evidence="1">Uncharacterized protein</fullName>
    </submittedName>
</protein>
<organism evidence="1 2">
    <name type="scientific">Pyxicephalus adspersus</name>
    <name type="common">African bullfrog</name>
    <dbReference type="NCBI Taxonomy" id="30357"/>
    <lineage>
        <taxon>Eukaryota</taxon>
        <taxon>Metazoa</taxon>
        <taxon>Chordata</taxon>
        <taxon>Craniata</taxon>
        <taxon>Vertebrata</taxon>
        <taxon>Euteleostomi</taxon>
        <taxon>Amphibia</taxon>
        <taxon>Batrachia</taxon>
        <taxon>Anura</taxon>
        <taxon>Neobatrachia</taxon>
        <taxon>Ranoidea</taxon>
        <taxon>Pyxicephalidae</taxon>
        <taxon>Pyxicephalinae</taxon>
        <taxon>Pyxicephalus</taxon>
    </lineage>
</organism>
<proteinExistence type="predicted"/>
<evidence type="ECO:0000313" key="1">
    <source>
        <dbReference type="EMBL" id="DBA20180.1"/>
    </source>
</evidence>
<gene>
    <name evidence="1" type="ORF">GDO54_015896</name>
</gene>
<keyword evidence="2" id="KW-1185">Reference proteome</keyword>
<name>A0AAV3A572_PYXAD</name>
<accession>A0AAV3A572</accession>
<comment type="caution">
    <text evidence="1">The sequence shown here is derived from an EMBL/GenBank/DDBJ whole genome shotgun (WGS) entry which is preliminary data.</text>
</comment>
<reference evidence="1" key="1">
    <citation type="thesis" date="2020" institute="ProQuest LLC" country="789 East Eisenhower Parkway, Ann Arbor, MI, USA">
        <title>Comparative Genomics and Chromosome Evolution.</title>
        <authorList>
            <person name="Mudd A.B."/>
        </authorList>
    </citation>
    <scope>NUCLEOTIDE SEQUENCE</scope>
    <source>
        <strain evidence="1">1538</strain>
        <tissue evidence="1">Blood</tissue>
    </source>
</reference>
<dbReference type="Proteomes" id="UP001181693">
    <property type="component" value="Unassembled WGS sequence"/>
</dbReference>